<organism evidence="1 2">
    <name type="scientific">Streptomyces spectabilis</name>
    <dbReference type="NCBI Taxonomy" id="68270"/>
    <lineage>
        <taxon>Bacteria</taxon>
        <taxon>Bacillati</taxon>
        <taxon>Actinomycetota</taxon>
        <taxon>Actinomycetes</taxon>
        <taxon>Kitasatosporales</taxon>
        <taxon>Streptomycetaceae</taxon>
        <taxon>Streptomyces</taxon>
    </lineage>
</organism>
<name>A0A7W8ESS9_STRST</name>
<accession>A0A7W8ESS9</accession>
<proteinExistence type="predicted"/>
<dbReference type="EMBL" id="JACHJD010000002">
    <property type="protein sequence ID" value="MBB5102388.1"/>
    <property type="molecule type" value="Genomic_DNA"/>
</dbReference>
<dbReference type="AlphaFoldDB" id="A0A7W8ESS9"/>
<gene>
    <name evidence="1" type="ORF">FHS40_001441</name>
</gene>
<comment type="caution">
    <text evidence="1">The sequence shown here is derived from an EMBL/GenBank/DDBJ whole genome shotgun (WGS) entry which is preliminary data.</text>
</comment>
<evidence type="ECO:0000313" key="1">
    <source>
        <dbReference type="EMBL" id="MBB5102388.1"/>
    </source>
</evidence>
<reference evidence="1 2" key="1">
    <citation type="submission" date="2020-08" db="EMBL/GenBank/DDBJ databases">
        <title>Genomic Encyclopedia of Type Strains, Phase III (KMG-III): the genomes of soil and plant-associated and newly described type strains.</title>
        <authorList>
            <person name="Whitman W."/>
        </authorList>
    </citation>
    <scope>NUCLEOTIDE SEQUENCE [LARGE SCALE GENOMIC DNA]</scope>
    <source>
        <strain evidence="1 2">CECT 3146</strain>
    </source>
</reference>
<keyword evidence="2" id="KW-1185">Reference proteome</keyword>
<sequence length="31" mass="3355">MLAPQALEWRWRAVTAPGVAPIPPEPSNVVT</sequence>
<evidence type="ECO:0000313" key="2">
    <source>
        <dbReference type="Proteomes" id="UP000549009"/>
    </source>
</evidence>
<protein>
    <submittedName>
        <fullName evidence="1">Uncharacterized protein</fullName>
    </submittedName>
</protein>
<dbReference type="Proteomes" id="UP000549009">
    <property type="component" value="Unassembled WGS sequence"/>
</dbReference>